<protein>
    <recommendedName>
        <fullName evidence="1">glutathione-specific gamma-glutamylcyclotransferase</fullName>
        <ecNumber evidence="1">4.3.2.7</ecNumber>
    </recommendedName>
</protein>
<dbReference type="GO" id="GO:0005737">
    <property type="term" value="C:cytoplasm"/>
    <property type="evidence" value="ECO:0007669"/>
    <property type="project" value="TreeGrafter"/>
</dbReference>
<dbReference type="SUPFAM" id="SSF110857">
    <property type="entry name" value="Gamma-glutamyl cyclotransferase-like"/>
    <property type="match status" value="1"/>
</dbReference>
<dbReference type="STRING" id="34027.SAMN05421829_12517"/>
<dbReference type="EC" id="4.3.2.7" evidence="1"/>
<gene>
    <name evidence="3" type="ORF">SAMN05421829_12517</name>
</gene>
<dbReference type="InterPro" id="IPR006840">
    <property type="entry name" value="ChaC"/>
</dbReference>
<keyword evidence="2" id="KW-0456">Lyase</keyword>
<dbReference type="InterPro" id="IPR013024">
    <property type="entry name" value="GGCT-like"/>
</dbReference>
<evidence type="ECO:0000313" key="3">
    <source>
        <dbReference type="EMBL" id="SIR63927.1"/>
    </source>
</evidence>
<name>A0A1N7CKC5_9RHOO</name>
<evidence type="ECO:0000256" key="2">
    <source>
        <dbReference type="ARBA" id="ARBA00023239"/>
    </source>
</evidence>
<dbReference type="PANTHER" id="PTHR12192">
    <property type="entry name" value="CATION TRANSPORT PROTEIN CHAC-RELATED"/>
    <property type="match status" value="1"/>
</dbReference>
<sequence>MNDAFRYLPELHGRIIGAEDSGLRISNEMLAAWDVQAHARGLGANWRVSDEALEASRRATLSAIAASQDLWIFAYGSLMWDPGFHFAEVRRASLPGYERRFTHKTTIGRGSPEHPGLVLSLEPRAGRCDGLAFRIERSTLERESLIFWRREMILGGYQPRILPVSTPQGALDALVLVSDPADETGASEMPLHEVANVIMHACGNRGSNLDYLRQVVAQLDRLCVTDDYVRRLACLVGIDARTGCVATPAS</sequence>
<evidence type="ECO:0000313" key="4">
    <source>
        <dbReference type="Proteomes" id="UP000186819"/>
    </source>
</evidence>
<keyword evidence="4" id="KW-1185">Reference proteome</keyword>
<proteinExistence type="predicted"/>
<dbReference type="Proteomes" id="UP000186819">
    <property type="component" value="Unassembled WGS sequence"/>
</dbReference>
<evidence type="ECO:0000256" key="1">
    <source>
        <dbReference type="ARBA" id="ARBA00012344"/>
    </source>
</evidence>
<dbReference type="AlphaFoldDB" id="A0A1N7CKC5"/>
<dbReference type="InterPro" id="IPR036568">
    <property type="entry name" value="GGCT-like_sf"/>
</dbReference>
<organism evidence="3 4">
    <name type="scientific">Aromatoleum tolulyticum</name>
    <dbReference type="NCBI Taxonomy" id="34027"/>
    <lineage>
        <taxon>Bacteria</taxon>
        <taxon>Pseudomonadati</taxon>
        <taxon>Pseudomonadota</taxon>
        <taxon>Betaproteobacteria</taxon>
        <taxon>Rhodocyclales</taxon>
        <taxon>Rhodocyclaceae</taxon>
        <taxon>Aromatoleum</taxon>
    </lineage>
</organism>
<accession>A0A1N7CKC5</accession>
<dbReference type="OrthoDB" id="9795692at2"/>
<dbReference type="GO" id="GO:0006751">
    <property type="term" value="P:glutathione catabolic process"/>
    <property type="evidence" value="ECO:0007669"/>
    <property type="project" value="InterPro"/>
</dbReference>
<dbReference type="Gene3D" id="3.10.490.10">
    <property type="entry name" value="Gamma-glutamyl cyclotransferase-like"/>
    <property type="match status" value="1"/>
</dbReference>
<dbReference type="EMBL" id="FTMD01000025">
    <property type="protein sequence ID" value="SIR63927.1"/>
    <property type="molecule type" value="Genomic_DNA"/>
</dbReference>
<dbReference type="RefSeq" id="WP_076604428.1">
    <property type="nucleotide sequence ID" value="NZ_FTMD01000025.1"/>
</dbReference>
<dbReference type="CDD" id="cd06661">
    <property type="entry name" value="GGCT_like"/>
    <property type="match status" value="1"/>
</dbReference>
<dbReference type="PANTHER" id="PTHR12192:SF2">
    <property type="entry name" value="GLUTATHIONE-SPECIFIC GAMMA-GLUTAMYLCYCLOTRANSFERASE 2"/>
    <property type="match status" value="1"/>
</dbReference>
<dbReference type="Pfam" id="PF04752">
    <property type="entry name" value="ChaC"/>
    <property type="match status" value="1"/>
</dbReference>
<reference evidence="4" key="1">
    <citation type="submission" date="2017-01" db="EMBL/GenBank/DDBJ databases">
        <authorList>
            <person name="Varghese N."/>
            <person name="Submissions S."/>
        </authorList>
    </citation>
    <scope>NUCLEOTIDE SEQUENCE [LARGE SCALE GENOMIC DNA]</scope>
    <source>
        <strain evidence="4">ATCC 51758</strain>
    </source>
</reference>
<dbReference type="GO" id="GO:0061928">
    <property type="term" value="F:glutathione specific gamma-glutamylcyclotransferase activity"/>
    <property type="evidence" value="ECO:0007669"/>
    <property type="project" value="UniProtKB-EC"/>
</dbReference>